<organism evidence="2 3">
    <name type="scientific">Molorchus minor</name>
    <dbReference type="NCBI Taxonomy" id="1323400"/>
    <lineage>
        <taxon>Eukaryota</taxon>
        <taxon>Metazoa</taxon>
        <taxon>Ecdysozoa</taxon>
        <taxon>Arthropoda</taxon>
        <taxon>Hexapoda</taxon>
        <taxon>Insecta</taxon>
        <taxon>Pterygota</taxon>
        <taxon>Neoptera</taxon>
        <taxon>Endopterygota</taxon>
        <taxon>Coleoptera</taxon>
        <taxon>Polyphaga</taxon>
        <taxon>Cucujiformia</taxon>
        <taxon>Chrysomeloidea</taxon>
        <taxon>Cerambycidae</taxon>
        <taxon>Lamiinae</taxon>
        <taxon>Monochamini</taxon>
        <taxon>Molorchus</taxon>
    </lineage>
</organism>
<feature type="coiled-coil region" evidence="1">
    <location>
        <begin position="657"/>
        <end position="684"/>
    </location>
</feature>
<gene>
    <name evidence="2" type="ORF">NQ317_017240</name>
</gene>
<dbReference type="Proteomes" id="UP001162164">
    <property type="component" value="Unassembled WGS sequence"/>
</dbReference>
<keyword evidence="3" id="KW-1185">Reference proteome</keyword>
<feature type="coiled-coil region" evidence="1">
    <location>
        <begin position="714"/>
        <end position="755"/>
    </location>
</feature>
<protein>
    <submittedName>
        <fullName evidence="2">Uncharacterized protein</fullName>
    </submittedName>
</protein>
<dbReference type="EMBL" id="JAPWTJ010001554">
    <property type="protein sequence ID" value="KAJ8970922.1"/>
    <property type="molecule type" value="Genomic_DNA"/>
</dbReference>
<evidence type="ECO:0000313" key="2">
    <source>
        <dbReference type="EMBL" id="KAJ8970922.1"/>
    </source>
</evidence>
<proteinExistence type="predicted"/>
<reference evidence="2" key="1">
    <citation type="journal article" date="2023" name="Insect Mol. Biol.">
        <title>Genome sequencing provides insights into the evolution of gene families encoding plant cell wall-degrading enzymes in longhorned beetles.</title>
        <authorList>
            <person name="Shin N.R."/>
            <person name="Okamura Y."/>
            <person name="Kirsch R."/>
            <person name="Pauchet Y."/>
        </authorList>
    </citation>
    <scope>NUCLEOTIDE SEQUENCE</scope>
    <source>
        <strain evidence="2">MMC_N1</strain>
    </source>
</reference>
<name>A0ABQ9J0Z5_9CUCU</name>
<feature type="coiled-coil region" evidence="1">
    <location>
        <begin position="364"/>
        <end position="582"/>
    </location>
</feature>
<keyword evidence="1" id="KW-0175">Coiled coil</keyword>
<accession>A0ABQ9J0Z5</accession>
<comment type="caution">
    <text evidence="2">The sequence shown here is derived from an EMBL/GenBank/DDBJ whole genome shotgun (WGS) entry which is preliminary data.</text>
</comment>
<feature type="coiled-coil region" evidence="1">
    <location>
        <begin position="55"/>
        <end position="172"/>
    </location>
</feature>
<evidence type="ECO:0000313" key="3">
    <source>
        <dbReference type="Proteomes" id="UP001162164"/>
    </source>
</evidence>
<sequence>MENEKWECILVDWVNCLKLSKPIQKLCDLKDGLFFTNLLKVMIFLQTPTIKYNRSLEKNKEISRLKMELELVQDEKEGLEEDLKVQVEKNNKMEKQLNQKIAEISLLRNEIVVLESRTPPHYQDKDLRETQNILRIKIENLEQIIEQCDKENKQLEEEKDADKAQIKILEAQCKMWLEKFIDTDNKLQYFSERCKEQEVKYLDLQSHCTELEALLEELKPRSSNESFNEESFLRISYRNRRSNNFEPTSCEDLAHSVVDVQLKEVQKENEELKLTVTKIENETMELKEHINKLLKDLDGLEKENSKYESALMTSNSKIDDMTLAYKKLNEDFCKLTEDYETITREHEKTQENLVQVVSVHQEIKSELEKILQEKTKEKECYSNKISDITLDYRKLEEQFCKLTDESDKMRQENTKLHEDLQKTLSERKEIAIELENVLQEKGREKEDCSNKLLELDKELQITKAKFEDSVKESSCKINDVTFKYRKLSADFDILTEENKNVVQENSKLQHELKEALSNNKKLTHELETALEEAVRKQEMYSSKICGLTKDLETTKDEFKDTVQKCNCKISDMALEYKKLNENFDNVTWENQIIVQDNTKLAKELETRNALFKDSLDKNNCKINDMALECRKHSEDFNKLTQENELIIHDSRKFCEELNKALINNKELKLELENILVDKTREQEAFSNKIYEISKELETIKVEFKDTVEKNNCKVNDMALEHKKLSENFDNLTQENTILNQENTKLRDELKKSLNTNEHVTLNLQKNFGRESKR</sequence>
<feature type="coiled-coil region" evidence="1">
    <location>
        <begin position="262"/>
        <end position="317"/>
    </location>
</feature>
<evidence type="ECO:0000256" key="1">
    <source>
        <dbReference type="SAM" id="Coils"/>
    </source>
</evidence>